<evidence type="ECO:0000256" key="2">
    <source>
        <dbReference type="ARBA" id="ARBA00022729"/>
    </source>
</evidence>
<dbReference type="GO" id="GO:0015627">
    <property type="term" value="C:type II protein secretion system complex"/>
    <property type="evidence" value="ECO:0007669"/>
    <property type="project" value="TreeGrafter"/>
</dbReference>
<accession>A0A7V5HYG7</accession>
<dbReference type="InterPro" id="IPR050810">
    <property type="entry name" value="Bact_Secretion_Sys_Channel"/>
</dbReference>
<evidence type="ECO:0000256" key="4">
    <source>
        <dbReference type="RuleBase" id="RU004003"/>
    </source>
</evidence>
<dbReference type="InterPro" id="IPR001775">
    <property type="entry name" value="GspD/PilQ"/>
</dbReference>
<organism evidence="7">
    <name type="scientific">Aerophobetes bacterium</name>
    <dbReference type="NCBI Taxonomy" id="2030807"/>
    <lineage>
        <taxon>Bacteria</taxon>
        <taxon>Candidatus Aerophobota</taxon>
    </lineage>
</organism>
<dbReference type="InterPro" id="IPR004846">
    <property type="entry name" value="T2SS/T3SS_dom"/>
</dbReference>
<comment type="subcellular location">
    <subcellularLocation>
        <location evidence="1">Membrane</location>
    </subcellularLocation>
</comment>
<feature type="coiled-coil region" evidence="5">
    <location>
        <begin position="491"/>
        <end position="518"/>
    </location>
</feature>
<dbReference type="Gene3D" id="3.30.1370.120">
    <property type="match status" value="1"/>
</dbReference>
<comment type="caution">
    <text evidence="7">The sequence shown here is derived from an EMBL/GenBank/DDBJ whole genome shotgun (WGS) entry which is preliminary data.</text>
</comment>
<dbReference type="Proteomes" id="UP000886070">
    <property type="component" value="Unassembled WGS sequence"/>
</dbReference>
<evidence type="ECO:0000256" key="5">
    <source>
        <dbReference type="SAM" id="Coils"/>
    </source>
</evidence>
<dbReference type="PRINTS" id="PR00811">
    <property type="entry name" value="BCTERIALGSPD"/>
</dbReference>
<dbReference type="AlphaFoldDB" id="A0A7V5HYG7"/>
<sequence length="518" mass="58124">MKDRFKLERIKCKVFLALLFVLGFLLLPVYVLAESSIWVDPSTGRITVKAPREKMKVIEEALPTLSVQARQIEIEARIVEVSSTITKKFGTYLEKLTGLEVPTATLGEGSKIAYGPRDLTELSQGQGAFQFDFYKLTSKERFEAILNALVSEGKAEILSNPRVVTLSGEVAGIYVTTEVPYLSSITYETINETQVPVEHYDYATVGIVLQVLPRIVGEDLVEMSIVPLVGNYEISPEFGAQHPIFKRQVSPTNVTIKDGEELVIGGLITKEKSRQTVGLPILSRLPILGNIFKSRVDVVEDKNLLITIRPHILKQREIEGRVKKVFKLEYALASEVAEQIRKVLSSQGSLEVNPPEAPPNSIIVRDREDRIRLAQSLLNRIGTFEAQKKQKVYKLLYTPVEEAEKVVKDLLSSRGSFKVMEGKNALFVEDGAYQISIIDSAISVLEQYNSVPKREFISLQFISPLKAKDYIAPLLSPQGEVIPLSDNTVMVKDNKLSLEKIKERLEEIEKIREKLLKK</sequence>
<dbReference type="Pfam" id="PF00263">
    <property type="entry name" value="Secretin"/>
    <property type="match status" value="1"/>
</dbReference>
<dbReference type="PANTHER" id="PTHR30332">
    <property type="entry name" value="PROBABLE GENERAL SECRETION PATHWAY PROTEIN D"/>
    <property type="match status" value="1"/>
</dbReference>
<comment type="similarity">
    <text evidence="4">Belongs to the bacterial secretin family.</text>
</comment>
<keyword evidence="3" id="KW-0472">Membrane</keyword>
<dbReference type="GO" id="GO:0009306">
    <property type="term" value="P:protein secretion"/>
    <property type="evidence" value="ECO:0007669"/>
    <property type="project" value="InterPro"/>
</dbReference>
<dbReference type="GO" id="GO:0016020">
    <property type="term" value="C:membrane"/>
    <property type="evidence" value="ECO:0007669"/>
    <property type="project" value="UniProtKB-SubCell"/>
</dbReference>
<evidence type="ECO:0000256" key="1">
    <source>
        <dbReference type="ARBA" id="ARBA00004370"/>
    </source>
</evidence>
<keyword evidence="2" id="KW-0732">Signal</keyword>
<name>A0A7V5HYG7_UNCAE</name>
<reference evidence="7" key="1">
    <citation type="journal article" date="2020" name="mSystems">
        <title>Genome- and Community-Level Interaction Insights into Carbon Utilization and Element Cycling Functions of Hydrothermarchaeota in Hydrothermal Sediment.</title>
        <authorList>
            <person name="Zhou Z."/>
            <person name="Liu Y."/>
            <person name="Xu W."/>
            <person name="Pan J."/>
            <person name="Luo Z.H."/>
            <person name="Li M."/>
        </authorList>
    </citation>
    <scope>NUCLEOTIDE SEQUENCE [LARGE SCALE GENOMIC DNA]</scope>
    <source>
        <strain evidence="7">HyVt-92</strain>
    </source>
</reference>
<proteinExistence type="inferred from homology"/>
<dbReference type="EMBL" id="DRTT01000064">
    <property type="protein sequence ID" value="HHF98260.1"/>
    <property type="molecule type" value="Genomic_DNA"/>
</dbReference>
<evidence type="ECO:0000256" key="3">
    <source>
        <dbReference type="ARBA" id="ARBA00023136"/>
    </source>
</evidence>
<feature type="domain" description="Type II/III secretion system secretin-like" evidence="6">
    <location>
        <begin position="148"/>
        <end position="314"/>
    </location>
</feature>
<protein>
    <recommendedName>
        <fullName evidence="6">Type II/III secretion system secretin-like domain-containing protein</fullName>
    </recommendedName>
</protein>
<dbReference type="PANTHER" id="PTHR30332:SF24">
    <property type="entry name" value="SECRETIN GSPD-RELATED"/>
    <property type="match status" value="1"/>
</dbReference>
<evidence type="ECO:0000259" key="6">
    <source>
        <dbReference type="Pfam" id="PF00263"/>
    </source>
</evidence>
<keyword evidence="5" id="KW-0175">Coiled coil</keyword>
<dbReference type="InterPro" id="IPR038591">
    <property type="entry name" value="NolW-like_sf"/>
</dbReference>
<evidence type="ECO:0000313" key="7">
    <source>
        <dbReference type="EMBL" id="HHF98260.1"/>
    </source>
</evidence>
<gene>
    <name evidence="7" type="ORF">ENL39_02085</name>
</gene>